<dbReference type="NCBIfam" id="TIGR00681">
    <property type="entry name" value="kdpC"/>
    <property type="match status" value="1"/>
</dbReference>
<keyword evidence="6 11" id="KW-0067">ATP-binding</keyword>
<reference evidence="14 15" key="1">
    <citation type="submission" date="2020-03" db="EMBL/GenBank/DDBJ databases">
        <title>Soil Listeria distribution.</title>
        <authorList>
            <person name="Liao J."/>
            <person name="Wiedmann M."/>
        </authorList>
    </citation>
    <scope>NUCLEOTIDE SEQUENCE [LARGE SCALE GENOMIC DNA]</scope>
    <source>
        <strain evidence="13 15">FSL L7-0153</strain>
        <strain evidence="12 14">FSL L7-1387</strain>
    </source>
</reference>
<evidence type="ECO:0000313" key="15">
    <source>
        <dbReference type="Proteomes" id="UP000550367"/>
    </source>
</evidence>
<evidence type="ECO:0000256" key="3">
    <source>
        <dbReference type="ARBA" id="ARBA00022538"/>
    </source>
</evidence>
<dbReference type="EMBL" id="JAARRW010000001">
    <property type="protein sequence ID" value="MBC1560747.1"/>
    <property type="molecule type" value="Genomic_DNA"/>
</dbReference>
<keyword evidence="7 11" id="KW-0630">Potassium</keyword>
<evidence type="ECO:0000313" key="13">
    <source>
        <dbReference type="EMBL" id="MBC2242762.1"/>
    </source>
</evidence>
<evidence type="ECO:0000256" key="2">
    <source>
        <dbReference type="ARBA" id="ARBA00022475"/>
    </source>
</evidence>
<dbReference type="Proteomes" id="UP000541955">
    <property type="component" value="Unassembled WGS sequence"/>
</dbReference>
<keyword evidence="9 11" id="KW-0406">Ion transport</keyword>
<comment type="similarity">
    <text evidence="11">Belongs to the KdpC family.</text>
</comment>
<accession>A0A7X0XGZ6</accession>
<evidence type="ECO:0000256" key="8">
    <source>
        <dbReference type="ARBA" id="ARBA00022989"/>
    </source>
</evidence>
<dbReference type="InterPro" id="IPR003820">
    <property type="entry name" value="KdpC"/>
</dbReference>
<organism evidence="12 14">
    <name type="scientific">Listeria booriae</name>
    <dbReference type="NCBI Taxonomy" id="1552123"/>
    <lineage>
        <taxon>Bacteria</taxon>
        <taxon>Bacillati</taxon>
        <taxon>Bacillota</taxon>
        <taxon>Bacilli</taxon>
        <taxon>Bacillales</taxon>
        <taxon>Listeriaceae</taxon>
        <taxon>Listeria</taxon>
    </lineage>
</organism>
<keyword evidence="4 11" id="KW-0812">Transmembrane</keyword>
<evidence type="ECO:0000256" key="1">
    <source>
        <dbReference type="ARBA" id="ARBA00022448"/>
    </source>
</evidence>
<comment type="caution">
    <text evidence="12">The sequence shown here is derived from an EMBL/GenBank/DDBJ whole genome shotgun (WGS) entry which is preliminary data.</text>
</comment>
<dbReference type="PANTHER" id="PTHR30042">
    <property type="entry name" value="POTASSIUM-TRANSPORTING ATPASE C CHAIN"/>
    <property type="match status" value="1"/>
</dbReference>
<dbReference type="EMBL" id="JAARYY010000001">
    <property type="protein sequence ID" value="MBC2242762.1"/>
    <property type="molecule type" value="Genomic_DNA"/>
</dbReference>
<evidence type="ECO:0000313" key="12">
    <source>
        <dbReference type="EMBL" id="MBC1560747.1"/>
    </source>
</evidence>
<evidence type="ECO:0000256" key="4">
    <source>
        <dbReference type="ARBA" id="ARBA00022692"/>
    </source>
</evidence>
<keyword evidence="2 11" id="KW-1003">Cell membrane</keyword>
<name>A0A7X0XGZ6_9LIST</name>
<keyword evidence="3 11" id="KW-0633">Potassium transport</keyword>
<evidence type="ECO:0000256" key="10">
    <source>
        <dbReference type="ARBA" id="ARBA00023136"/>
    </source>
</evidence>
<sequence length="186" mass="19835">MKMKALRLSLVFIVICGLIYPLAATGVAQVIFPNKANGSLIEKNGEVVGSKWIGQNFASNKYFHGRVSSIANNASASGSENLAPSNPELKKRVENSIATLQRENPTMSSSNIPADLVTNSGSGLDPDISVASAKLQVDRVAKANQLDTKIVSELVSDNTTNRSLGIFGEPRVNVLQLNLALNELID</sequence>
<dbReference type="GO" id="GO:0008556">
    <property type="term" value="F:P-type potassium transmembrane transporter activity"/>
    <property type="evidence" value="ECO:0007669"/>
    <property type="project" value="InterPro"/>
</dbReference>
<dbReference type="AlphaFoldDB" id="A0A7X0XGZ6"/>
<keyword evidence="5 11" id="KW-0547">Nucleotide-binding</keyword>
<gene>
    <name evidence="11 12" type="primary">kdpC</name>
    <name evidence="12" type="ORF">HB902_01600</name>
    <name evidence="13" type="ORF">HCB25_01715</name>
</gene>
<evidence type="ECO:0000313" key="14">
    <source>
        <dbReference type="Proteomes" id="UP000541955"/>
    </source>
</evidence>
<dbReference type="GO" id="GO:0005886">
    <property type="term" value="C:plasma membrane"/>
    <property type="evidence" value="ECO:0007669"/>
    <property type="project" value="UniProtKB-SubCell"/>
</dbReference>
<protein>
    <recommendedName>
        <fullName evidence="11">Potassium-transporting ATPase KdpC subunit</fullName>
    </recommendedName>
    <alternativeName>
        <fullName evidence="11">ATP phosphohydrolase [potassium-transporting] C chain</fullName>
    </alternativeName>
    <alternativeName>
        <fullName evidence="11">Potassium-binding and translocating subunit C</fullName>
    </alternativeName>
    <alternativeName>
        <fullName evidence="11">Potassium-translocating ATPase C chain</fullName>
    </alternativeName>
</protein>
<dbReference type="NCBIfam" id="NF001454">
    <property type="entry name" value="PRK00315.1"/>
    <property type="match status" value="1"/>
</dbReference>
<dbReference type="PIRSF" id="PIRSF001296">
    <property type="entry name" value="K_ATPase_KdpC"/>
    <property type="match status" value="1"/>
</dbReference>
<comment type="function">
    <text evidence="11">Part of the high-affinity ATP-driven potassium transport (or Kdp) system, which catalyzes the hydrolysis of ATP coupled with the electrogenic transport of potassium into the cytoplasm. This subunit acts as a catalytic chaperone that increases the ATP-binding affinity of the ATP-hydrolyzing subunit KdpB by the formation of a transient KdpB/KdpC/ATP ternary complex.</text>
</comment>
<comment type="subunit">
    <text evidence="11">The system is composed of three essential subunits: KdpA, KdpB and KdpC.</text>
</comment>
<evidence type="ECO:0000256" key="9">
    <source>
        <dbReference type="ARBA" id="ARBA00023065"/>
    </source>
</evidence>
<evidence type="ECO:0000256" key="5">
    <source>
        <dbReference type="ARBA" id="ARBA00022741"/>
    </source>
</evidence>
<evidence type="ECO:0000256" key="11">
    <source>
        <dbReference type="HAMAP-Rule" id="MF_00276"/>
    </source>
</evidence>
<dbReference type="HAMAP" id="MF_00276">
    <property type="entry name" value="KdpC"/>
    <property type="match status" value="1"/>
</dbReference>
<proteinExistence type="inferred from homology"/>
<dbReference type="GO" id="GO:0005524">
    <property type="term" value="F:ATP binding"/>
    <property type="evidence" value="ECO:0007669"/>
    <property type="project" value="UniProtKB-UniRule"/>
</dbReference>
<keyword evidence="10 11" id="KW-0472">Membrane</keyword>
<evidence type="ECO:0000256" key="6">
    <source>
        <dbReference type="ARBA" id="ARBA00022840"/>
    </source>
</evidence>
<keyword evidence="1 11" id="KW-0813">Transport</keyword>
<dbReference type="PANTHER" id="PTHR30042:SF2">
    <property type="entry name" value="POTASSIUM-TRANSPORTING ATPASE KDPC SUBUNIT"/>
    <property type="match status" value="1"/>
</dbReference>
<evidence type="ECO:0000256" key="7">
    <source>
        <dbReference type="ARBA" id="ARBA00022958"/>
    </source>
</evidence>
<dbReference type="Pfam" id="PF02669">
    <property type="entry name" value="KdpC"/>
    <property type="match status" value="1"/>
</dbReference>
<keyword evidence="8 11" id="KW-1133">Transmembrane helix</keyword>
<dbReference type="Proteomes" id="UP000550367">
    <property type="component" value="Unassembled WGS sequence"/>
</dbReference>
<comment type="subcellular location">
    <subcellularLocation>
        <location evidence="11">Cell membrane</location>
        <topology evidence="11">Single-pass membrane protein</topology>
    </subcellularLocation>
</comment>